<dbReference type="Proteomes" id="UP001623348">
    <property type="component" value="Unassembled WGS sequence"/>
</dbReference>
<evidence type="ECO:0000313" key="2">
    <source>
        <dbReference type="EMBL" id="GAB0183619.1"/>
    </source>
</evidence>
<accession>A0ABC9WDM6</accession>
<evidence type="ECO:0000313" key="3">
    <source>
        <dbReference type="Proteomes" id="UP001623348"/>
    </source>
</evidence>
<organism evidence="2 3">
    <name type="scientific">Grus japonensis</name>
    <name type="common">Japanese crane</name>
    <name type="synonym">Red-crowned crane</name>
    <dbReference type="NCBI Taxonomy" id="30415"/>
    <lineage>
        <taxon>Eukaryota</taxon>
        <taxon>Metazoa</taxon>
        <taxon>Chordata</taxon>
        <taxon>Craniata</taxon>
        <taxon>Vertebrata</taxon>
        <taxon>Euteleostomi</taxon>
        <taxon>Archelosauria</taxon>
        <taxon>Archosauria</taxon>
        <taxon>Dinosauria</taxon>
        <taxon>Saurischia</taxon>
        <taxon>Theropoda</taxon>
        <taxon>Coelurosauria</taxon>
        <taxon>Aves</taxon>
        <taxon>Neognathae</taxon>
        <taxon>Neoaves</taxon>
        <taxon>Gruiformes</taxon>
        <taxon>Gruidae</taxon>
        <taxon>Grus</taxon>
    </lineage>
</organism>
<dbReference type="PROSITE" id="PS50878">
    <property type="entry name" value="RT_POL"/>
    <property type="match status" value="1"/>
</dbReference>
<dbReference type="PANTHER" id="PTHR33332">
    <property type="entry name" value="REVERSE TRANSCRIPTASE DOMAIN-CONTAINING PROTEIN"/>
    <property type="match status" value="1"/>
</dbReference>
<gene>
    <name evidence="2" type="ORF">GRJ2_000827200</name>
</gene>
<reference evidence="2 3" key="1">
    <citation type="submission" date="2024-06" db="EMBL/GenBank/DDBJ databases">
        <title>The draft genome of Grus japonensis, version 3.</title>
        <authorList>
            <person name="Nabeshima K."/>
            <person name="Suzuki S."/>
            <person name="Onuma M."/>
        </authorList>
    </citation>
    <scope>NUCLEOTIDE SEQUENCE [LARGE SCALE GENOMIC DNA]</scope>
    <source>
        <strain evidence="2 3">451A</strain>
    </source>
</reference>
<dbReference type="AlphaFoldDB" id="A0ABC9WDM6"/>
<evidence type="ECO:0000259" key="1">
    <source>
        <dbReference type="PROSITE" id="PS50878"/>
    </source>
</evidence>
<sequence length="351" mass="39825">MGPNEMHPWVLRELVDEVARPLSIIFEKSWQSGEVPANWKRGNIAPIFKKGKKEDPGNYRPVSLTSVPGKIMEQTLLEIMLRHMENKEVTGDSQHGFTKGKSCLTDLVAFYDGVTALLDKGRATDISLDLCKAFDTVPHNILVSKLERHGFDGWTTWWLRNWLDGHTQRVVVNGSMCKWRTVTSGIPQGLILGPALFNIFVSDMDNGIECTLSTFADDTKLCGVVDTLEGWDAIQRDLDRLERWARANCMKFNKAKCKVLHVGRHNPKHNYRLGEERIESSPEEKDLGILIDEKLNMSRQCALAAQKANRVLGCIKRGVTSRLREVILPLYSALVRPHLEYCIQLWGPQYT</sequence>
<keyword evidence="3" id="KW-1185">Reference proteome</keyword>
<dbReference type="InterPro" id="IPR000477">
    <property type="entry name" value="RT_dom"/>
</dbReference>
<feature type="domain" description="Reverse transcriptase" evidence="1">
    <location>
        <begin position="28"/>
        <end position="291"/>
    </location>
</feature>
<comment type="caution">
    <text evidence="2">The sequence shown here is derived from an EMBL/GenBank/DDBJ whole genome shotgun (WGS) entry which is preliminary data.</text>
</comment>
<dbReference type="EMBL" id="BAAFJT010000002">
    <property type="protein sequence ID" value="GAB0183619.1"/>
    <property type="molecule type" value="Genomic_DNA"/>
</dbReference>
<dbReference type="SUPFAM" id="SSF56672">
    <property type="entry name" value="DNA/RNA polymerases"/>
    <property type="match status" value="1"/>
</dbReference>
<proteinExistence type="predicted"/>
<dbReference type="Pfam" id="PF00078">
    <property type="entry name" value="RVT_1"/>
    <property type="match status" value="1"/>
</dbReference>
<protein>
    <submittedName>
        <fullName evidence="2">Mitochondrial enolase superfamily member 1</fullName>
    </submittedName>
</protein>
<name>A0ABC9WDM6_GRUJA</name>
<dbReference type="InterPro" id="IPR043502">
    <property type="entry name" value="DNA/RNA_pol_sf"/>
</dbReference>
<dbReference type="CDD" id="cd01650">
    <property type="entry name" value="RT_nLTR_like"/>
    <property type="match status" value="1"/>
</dbReference>